<keyword evidence="2" id="KW-1003">Cell membrane</keyword>
<keyword evidence="8" id="KW-0614">Plasmid</keyword>
<comment type="subcellular location">
    <subcellularLocation>
        <location evidence="1">Cell membrane</location>
        <topology evidence="1">Multi-pass membrane protein</topology>
    </subcellularLocation>
</comment>
<dbReference type="AlphaFoldDB" id="A0A010RPJ4"/>
<evidence type="ECO:0000256" key="3">
    <source>
        <dbReference type="ARBA" id="ARBA00022692"/>
    </source>
</evidence>
<evidence type="ECO:0000256" key="5">
    <source>
        <dbReference type="ARBA" id="ARBA00023136"/>
    </source>
</evidence>
<evidence type="ECO:0000313" key="8">
    <source>
        <dbReference type="EMBL" id="EXF91039.1"/>
    </source>
</evidence>
<evidence type="ECO:0000256" key="1">
    <source>
        <dbReference type="ARBA" id="ARBA00004651"/>
    </source>
</evidence>
<dbReference type="GO" id="GO:0005886">
    <property type="term" value="C:plasma membrane"/>
    <property type="evidence" value="ECO:0007669"/>
    <property type="project" value="UniProtKB-SubCell"/>
</dbReference>
<feature type="transmembrane region" description="Helical" evidence="6">
    <location>
        <begin position="12"/>
        <end position="32"/>
    </location>
</feature>
<keyword evidence="5 6" id="KW-0472">Membrane</keyword>
<accession>A0A010RPJ4</accession>
<reference evidence="8 9" key="1">
    <citation type="journal article" date="2011" name="J. Bacteriol.">
        <title>Draft genome sequence of the polycyclic aromatic hydrocarbon-degrading, genetically engineered bioluminescent bioreporter Pseudomonas fluorescens HK44.</title>
        <authorList>
            <person name="Chauhan A."/>
            <person name="Layton A.C."/>
            <person name="Williams D.E."/>
            <person name="Smartt A.E."/>
            <person name="Ripp S."/>
            <person name="Karpinets T.V."/>
            <person name="Brown S.D."/>
            <person name="Sayler G.S."/>
        </authorList>
    </citation>
    <scope>NUCLEOTIDE SEQUENCE [LARGE SCALE GENOMIC DNA]</scope>
    <source>
        <strain evidence="8 9">HK44</strain>
        <plasmid evidence="8">pUTK21</plasmid>
    </source>
</reference>
<feature type="transmembrane region" description="Helical" evidence="6">
    <location>
        <begin position="52"/>
        <end position="72"/>
    </location>
</feature>
<dbReference type="HOGENOM" id="CLU_016763_5_1_6"/>
<organism evidence="8 9">
    <name type="scientific">Pseudomonas fluorescens HK44</name>
    <dbReference type="NCBI Taxonomy" id="1042209"/>
    <lineage>
        <taxon>Bacteria</taxon>
        <taxon>Pseudomonadati</taxon>
        <taxon>Pseudomonadota</taxon>
        <taxon>Gammaproteobacteria</taxon>
        <taxon>Pseudomonadales</taxon>
        <taxon>Pseudomonadaceae</taxon>
        <taxon>Pseudomonas</taxon>
    </lineage>
</organism>
<evidence type="ECO:0000256" key="2">
    <source>
        <dbReference type="ARBA" id="ARBA00022475"/>
    </source>
</evidence>
<dbReference type="SUPFAM" id="SSF52540">
    <property type="entry name" value="P-loop containing nucleoside triphosphate hydrolases"/>
    <property type="match status" value="1"/>
</dbReference>
<dbReference type="PANTHER" id="PTHR37937">
    <property type="entry name" value="CONJUGATIVE TRANSFER: DNA TRANSPORT"/>
    <property type="match status" value="1"/>
</dbReference>
<proteinExistence type="predicted"/>
<sequence>MHKREVDSAVMTAGFGLPIAGWAAGVYLAQMPLTPFPAAFKETLHNGWQNPIVLGATIATSAVAASLVYYLYEYCDDGFRGEQYQEFLRGSEIKNWHTVKAKVRRRNEKTNRERKKRGLAKSEPVMIGKLPMPLHLEDRNTMICASIGAGKSVTMEGMIASALKRGDRMAVVDPNGTFYSKFSFKGDYILNPFDARSAGWTIFNEIRGIHDFNRMAKSIIPPQVDPSDEQWCAYARDVLSDTMRKLKETNNPNQDTLVNLLVREDGDTIRAFLANTDSEGYFRDNAEKAIASIQFMMNKYIRPLRYMSKGDFSIYQWVNDPNAGNLFITWREDMRDTMKPLVATWIDTICATILSSEPMTGKRLWLFLDELQSLGKLESFVPAATKGRKHGLRMVGSLQDWSQLNASYGRDDAETLLSCFRNYVILAAANAKNAGMASEILGSHDVKRWRKSYTAGKLTRTEEVTRDEPVVQASEISNLPDLVAYVKFGEDFPITKVKTPYIDYKERAQAIMITGQAA</sequence>
<dbReference type="Gene3D" id="3.40.50.300">
    <property type="entry name" value="P-loop containing nucleotide triphosphate hydrolases"/>
    <property type="match status" value="2"/>
</dbReference>
<keyword evidence="3 6" id="KW-0812">Transmembrane</keyword>
<evidence type="ECO:0000256" key="4">
    <source>
        <dbReference type="ARBA" id="ARBA00022989"/>
    </source>
</evidence>
<dbReference type="InterPro" id="IPR051539">
    <property type="entry name" value="T4SS-coupling_protein"/>
</dbReference>
<dbReference type="EMBL" id="AFOY02000029">
    <property type="protein sequence ID" value="EXF91039.1"/>
    <property type="molecule type" value="Genomic_DNA"/>
</dbReference>
<dbReference type="InterPro" id="IPR019476">
    <property type="entry name" value="T4SS_TraD_DNA-bd"/>
</dbReference>
<comment type="caution">
    <text evidence="8">The sequence shown here is derived from an EMBL/GenBank/DDBJ whole genome shotgun (WGS) entry which is preliminary data.</text>
</comment>
<dbReference type="Pfam" id="PF10412">
    <property type="entry name" value="TrwB_AAD_bind"/>
    <property type="match status" value="1"/>
</dbReference>
<feature type="domain" description="Type IV secretion system coupling protein TraD DNA-binding" evidence="7">
    <location>
        <begin position="125"/>
        <end position="498"/>
    </location>
</feature>
<dbReference type="Proteomes" id="UP000022611">
    <property type="component" value="Unassembled WGS sequence"/>
</dbReference>
<dbReference type="CDD" id="cd01127">
    <property type="entry name" value="TrwB_TraG_TraD_VirD4"/>
    <property type="match status" value="1"/>
</dbReference>
<geneLocation type="plasmid" evidence="8">
    <name>pUTK21</name>
</geneLocation>
<dbReference type="RefSeq" id="WP_011117449.1">
    <property type="nucleotide sequence ID" value="NZ_AFOY02000029.1"/>
</dbReference>
<evidence type="ECO:0000256" key="6">
    <source>
        <dbReference type="SAM" id="Phobius"/>
    </source>
</evidence>
<dbReference type="PATRIC" id="fig|1042209.11.peg.86"/>
<gene>
    <name evidence="8" type="ORF">HK44_029415</name>
</gene>
<evidence type="ECO:0000259" key="7">
    <source>
        <dbReference type="Pfam" id="PF10412"/>
    </source>
</evidence>
<evidence type="ECO:0000313" key="9">
    <source>
        <dbReference type="Proteomes" id="UP000022611"/>
    </source>
</evidence>
<keyword evidence="4 6" id="KW-1133">Transmembrane helix</keyword>
<dbReference type="InterPro" id="IPR027417">
    <property type="entry name" value="P-loop_NTPase"/>
</dbReference>
<dbReference type="PANTHER" id="PTHR37937:SF1">
    <property type="entry name" value="CONJUGATIVE TRANSFER: DNA TRANSPORT"/>
    <property type="match status" value="1"/>
</dbReference>
<protein>
    <submittedName>
        <fullName evidence="8">TrwB protein</fullName>
    </submittedName>
</protein>
<name>A0A010RPJ4_PSEFL</name>
<dbReference type="OrthoDB" id="9803543at2"/>